<keyword evidence="2" id="KW-1185">Reference proteome</keyword>
<organism evidence="1 2">
    <name type="scientific">Necator americanus</name>
    <name type="common">Human hookworm</name>
    <dbReference type="NCBI Taxonomy" id="51031"/>
    <lineage>
        <taxon>Eukaryota</taxon>
        <taxon>Metazoa</taxon>
        <taxon>Ecdysozoa</taxon>
        <taxon>Nematoda</taxon>
        <taxon>Chromadorea</taxon>
        <taxon>Rhabditida</taxon>
        <taxon>Rhabditina</taxon>
        <taxon>Rhabditomorpha</taxon>
        <taxon>Strongyloidea</taxon>
        <taxon>Ancylostomatidae</taxon>
        <taxon>Bunostominae</taxon>
        <taxon>Necator</taxon>
    </lineage>
</organism>
<dbReference type="Proteomes" id="UP001303046">
    <property type="component" value="Unassembled WGS sequence"/>
</dbReference>
<name>A0ABR1BSB0_NECAM</name>
<gene>
    <name evidence="1" type="primary">Necator_chrI.g2494</name>
    <name evidence="1" type="ORF">RB195_006366</name>
</gene>
<evidence type="ECO:0000313" key="2">
    <source>
        <dbReference type="Proteomes" id="UP001303046"/>
    </source>
</evidence>
<dbReference type="EMBL" id="JAVFWL010000001">
    <property type="protein sequence ID" value="KAK6729274.1"/>
    <property type="molecule type" value="Genomic_DNA"/>
</dbReference>
<protein>
    <submittedName>
        <fullName evidence="1">Uncharacterized protein</fullName>
    </submittedName>
</protein>
<accession>A0ABR1BSB0</accession>
<proteinExistence type="predicted"/>
<comment type="caution">
    <text evidence="1">The sequence shown here is derived from an EMBL/GenBank/DDBJ whole genome shotgun (WGS) entry which is preliminary data.</text>
</comment>
<sequence>MKTTCLVKPGKQPTGIEEKCEDFTLQLHRVSSVAHYPGGRQIKFIHVRNVCRNTSGQPALYTIGKLVWKRNMKSLLKKEWPRRGLDIFQFGFQMCPQG</sequence>
<evidence type="ECO:0000313" key="1">
    <source>
        <dbReference type="EMBL" id="KAK6729274.1"/>
    </source>
</evidence>
<reference evidence="1 2" key="1">
    <citation type="submission" date="2023-08" db="EMBL/GenBank/DDBJ databases">
        <title>A Necator americanus chromosomal reference genome.</title>
        <authorList>
            <person name="Ilik V."/>
            <person name="Petrzelkova K.J."/>
            <person name="Pardy F."/>
            <person name="Fuh T."/>
            <person name="Niatou-Singa F.S."/>
            <person name="Gouil Q."/>
            <person name="Baker L."/>
            <person name="Ritchie M.E."/>
            <person name="Jex A.R."/>
            <person name="Gazzola D."/>
            <person name="Li H."/>
            <person name="Toshio Fujiwara R."/>
            <person name="Zhan B."/>
            <person name="Aroian R.V."/>
            <person name="Pafco B."/>
            <person name="Schwarz E.M."/>
        </authorList>
    </citation>
    <scope>NUCLEOTIDE SEQUENCE [LARGE SCALE GENOMIC DNA]</scope>
    <source>
        <strain evidence="1 2">Aroian</strain>
        <tissue evidence="1">Whole animal</tissue>
    </source>
</reference>